<dbReference type="Proteomes" id="UP000305709">
    <property type="component" value="Unassembled WGS sequence"/>
</dbReference>
<evidence type="ECO:0000313" key="3">
    <source>
        <dbReference type="Proteomes" id="UP000305709"/>
    </source>
</evidence>
<reference evidence="2 3" key="1">
    <citation type="submission" date="2019-06" db="EMBL/GenBank/DDBJ databases">
        <authorList>
            <person name="Jiang L."/>
        </authorList>
    </citation>
    <scope>NUCLEOTIDE SEQUENCE [LARGE SCALE GENOMIC DNA]</scope>
    <source>
        <strain evidence="2 3">YIM 48858</strain>
    </source>
</reference>
<gene>
    <name evidence="2" type="ORF">FHG71_08495</name>
</gene>
<dbReference type="EMBL" id="VDFV01000008">
    <property type="protein sequence ID" value="TNC72416.1"/>
    <property type="molecule type" value="Genomic_DNA"/>
</dbReference>
<protein>
    <submittedName>
        <fullName evidence="2">Uncharacterized protein</fullName>
    </submittedName>
</protein>
<keyword evidence="1" id="KW-0472">Membrane</keyword>
<comment type="caution">
    <text evidence="2">The sequence shown here is derived from an EMBL/GenBank/DDBJ whole genome shotgun (WGS) entry which is preliminary data.</text>
</comment>
<organism evidence="2 3">
    <name type="scientific">Rubellimicrobium roseum</name>
    <dbReference type="NCBI Taxonomy" id="687525"/>
    <lineage>
        <taxon>Bacteria</taxon>
        <taxon>Pseudomonadati</taxon>
        <taxon>Pseudomonadota</taxon>
        <taxon>Alphaproteobacteria</taxon>
        <taxon>Rhodobacterales</taxon>
        <taxon>Roseobacteraceae</taxon>
        <taxon>Rubellimicrobium</taxon>
    </lineage>
</organism>
<accession>A0A5C4NHA7</accession>
<proteinExistence type="predicted"/>
<evidence type="ECO:0000313" key="2">
    <source>
        <dbReference type="EMBL" id="TNC72416.1"/>
    </source>
</evidence>
<keyword evidence="1" id="KW-0812">Transmembrane</keyword>
<sequence length="62" mass="6458">MPASGSEMLVKAVILFLCAMAVIAWVGGLLGRLRLPGPKREAFCPSCGRPRIGKGSCPCGRA</sequence>
<evidence type="ECO:0000256" key="1">
    <source>
        <dbReference type="SAM" id="Phobius"/>
    </source>
</evidence>
<feature type="transmembrane region" description="Helical" evidence="1">
    <location>
        <begin position="12"/>
        <end position="31"/>
    </location>
</feature>
<dbReference type="AlphaFoldDB" id="A0A5C4NHA7"/>
<keyword evidence="3" id="KW-1185">Reference proteome</keyword>
<keyword evidence="1" id="KW-1133">Transmembrane helix</keyword>
<name>A0A5C4NHA7_9RHOB</name>